<reference evidence="1" key="1">
    <citation type="submission" date="2023-06" db="EMBL/GenBank/DDBJ databases">
        <title>A Treasure from Seagulls: Isolation and Description of Aciduricobacillus qingdaonensis gen. nov., sp. nov., a Rare Obligately Uric Acid-utilizing Member in the Family Bacillaceae.</title>
        <authorList>
            <person name="Liu W."/>
            <person name="Wang B."/>
        </authorList>
    </citation>
    <scope>NUCLEOTIDE SEQUENCE</scope>
    <source>
        <strain evidence="1">44XB</strain>
    </source>
</reference>
<accession>A0ABY9KY99</accession>
<gene>
    <name evidence="1" type="ORF">QR721_06485</name>
</gene>
<name>A0ABY9KY99_9BACI</name>
<dbReference type="EMBL" id="CP129113">
    <property type="protein sequence ID" value="WLV25844.1"/>
    <property type="molecule type" value="Genomic_DNA"/>
</dbReference>
<sequence length="160" mass="18501">MYTVEEYLHMIQLNLDKQTKEVVGTLADLKSITFAPEVKALFIESSLGDPKIILDLITREDMFNNVDEDEVKEGFAGNIKLTDEFLFDEWDKNDADIEFYIENDLEELSIAEIAGWVKECFDKAQGEQLPLPVYFNVHDDTTYVLDLKIGEWIEPEEVEL</sequence>
<protein>
    <recommendedName>
        <fullName evidence="3">DUF2004 domain-containing protein</fullName>
    </recommendedName>
</protein>
<dbReference type="Proteomes" id="UP001180087">
    <property type="component" value="Chromosome"/>
</dbReference>
<evidence type="ECO:0000313" key="1">
    <source>
        <dbReference type="EMBL" id="WLV25844.1"/>
    </source>
</evidence>
<evidence type="ECO:0008006" key="3">
    <source>
        <dbReference type="Google" id="ProtNLM"/>
    </source>
</evidence>
<dbReference type="RefSeq" id="WP_348029639.1">
    <property type="nucleotide sequence ID" value="NZ_CP129113.1"/>
</dbReference>
<keyword evidence="2" id="KW-1185">Reference proteome</keyword>
<evidence type="ECO:0000313" key="2">
    <source>
        <dbReference type="Proteomes" id="UP001180087"/>
    </source>
</evidence>
<proteinExistence type="predicted"/>
<organism evidence="1 2">
    <name type="scientific">Aciduricibacillus chroicocephali</name>
    <dbReference type="NCBI Taxonomy" id="3054939"/>
    <lineage>
        <taxon>Bacteria</taxon>
        <taxon>Bacillati</taxon>
        <taxon>Bacillota</taxon>
        <taxon>Bacilli</taxon>
        <taxon>Bacillales</taxon>
        <taxon>Bacillaceae</taxon>
        <taxon>Aciduricibacillus</taxon>
    </lineage>
</organism>